<evidence type="ECO:0000259" key="1">
    <source>
        <dbReference type="PROSITE" id="PS51186"/>
    </source>
</evidence>
<reference evidence="2" key="2">
    <citation type="journal article" date="2021" name="PeerJ">
        <title>Extensive microbial diversity within the chicken gut microbiome revealed by metagenomics and culture.</title>
        <authorList>
            <person name="Gilroy R."/>
            <person name="Ravi A."/>
            <person name="Getino M."/>
            <person name="Pursley I."/>
            <person name="Horton D.L."/>
            <person name="Alikhan N.F."/>
            <person name="Baker D."/>
            <person name="Gharbi K."/>
            <person name="Hall N."/>
            <person name="Watson M."/>
            <person name="Adriaenssens E.M."/>
            <person name="Foster-Nyarko E."/>
            <person name="Jarju S."/>
            <person name="Secka A."/>
            <person name="Antonio M."/>
            <person name="Oren A."/>
            <person name="Chaudhuri R.R."/>
            <person name="La Ragione R."/>
            <person name="Hildebrand F."/>
            <person name="Pallen M.J."/>
        </authorList>
    </citation>
    <scope>NUCLEOTIDE SEQUENCE</scope>
    <source>
        <strain evidence="2">B3-1481</strain>
    </source>
</reference>
<proteinExistence type="predicted"/>
<dbReference type="InterPro" id="IPR000182">
    <property type="entry name" value="GNAT_dom"/>
</dbReference>
<dbReference type="AlphaFoldDB" id="A0A9D9NP89"/>
<dbReference type="SUPFAM" id="SSF55729">
    <property type="entry name" value="Acyl-CoA N-acyltransferases (Nat)"/>
    <property type="match status" value="1"/>
</dbReference>
<gene>
    <name evidence="2" type="ORF">IAB76_06495</name>
</gene>
<protein>
    <submittedName>
        <fullName evidence="2">GNAT family N-acetyltransferase</fullName>
    </submittedName>
</protein>
<reference evidence="2" key="1">
    <citation type="submission" date="2020-10" db="EMBL/GenBank/DDBJ databases">
        <authorList>
            <person name="Gilroy R."/>
        </authorList>
    </citation>
    <scope>NUCLEOTIDE SEQUENCE</scope>
    <source>
        <strain evidence="2">B3-1481</strain>
    </source>
</reference>
<feature type="domain" description="N-acetyltransferase" evidence="1">
    <location>
        <begin position="1"/>
        <end position="153"/>
    </location>
</feature>
<dbReference type="EMBL" id="JADILW010000092">
    <property type="protein sequence ID" value="MBO8480736.1"/>
    <property type="molecule type" value="Genomic_DNA"/>
</dbReference>
<dbReference type="GO" id="GO:0016747">
    <property type="term" value="F:acyltransferase activity, transferring groups other than amino-acyl groups"/>
    <property type="evidence" value="ECO:0007669"/>
    <property type="project" value="InterPro"/>
</dbReference>
<name>A0A9D9NP89_9BACT</name>
<dbReference type="Gene3D" id="3.40.630.30">
    <property type="match status" value="1"/>
</dbReference>
<evidence type="ECO:0000313" key="2">
    <source>
        <dbReference type="EMBL" id="MBO8480736.1"/>
    </source>
</evidence>
<dbReference type="Proteomes" id="UP000823769">
    <property type="component" value="Unassembled WGS sequence"/>
</dbReference>
<dbReference type="Pfam" id="PF13508">
    <property type="entry name" value="Acetyltransf_7"/>
    <property type="match status" value="1"/>
</dbReference>
<comment type="caution">
    <text evidence="2">The sequence shown here is derived from an EMBL/GenBank/DDBJ whole genome shotgun (WGS) entry which is preliminary data.</text>
</comment>
<sequence length="186" mass="21214">MELRKILPGSPDAALMDEVNLESFPPEELMQTDMQLKLCADGALEVWAVYDTEEFVGFTTVYPGTRLAYVFFLAVHKDARSRGYGTRILQLLHDHYAGRRIVLDIEPVDPSVPDNAMRIRRKQFYLRNGFLESGYMLKYLGLSFEILYAGPGEFSLGDYREMMDGIRGVIHSCGFEVFEPEIFPIA</sequence>
<evidence type="ECO:0000313" key="3">
    <source>
        <dbReference type="Proteomes" id="UP000823769"/>
    </source>
</evidence>
<organism evidence="2 3">
    <name type="scientific">Candidatus Cryptobacteroides avistercoris</name>
    <dbReference type="NCBI Taxonomy" id="2840758"/>
    <lineage>
        <taxon>Bacteria</taxon>
        <taxon>Pseudomonadati</taxon>
        <taxon>Bacteroidota</taxon>
        <taxon>Bacteroidia</taxon>
        <taxon>Bacteroidales</taxon>
        <taxon>Candidatus Cryptobacteroides</taxon>
    </lineage>
</organism>
<accession>A0A9D9NP89</accession>
<dbReference type="InterPro" id="IPR016181">
    <property type="entry name" value="Acyl_CoA_acyltransferase"/>
</dbReference>
<dbReference type="PROSITE" id="PS51186">
    <property type="entry name" value="GNAT"/>
    <property type="match status" value="1"/>
</dbReference>
<dbReference type="CDD" id="cd04301">
    <property type="entry name" value="NAT_SF"/>
    <property type="match status" value="1"/>
</dbReference>